<dbReference type="Proteomes" id="UP000321547">
    <property type="component" value="Unassembled WGS sequence"/>
</dbReference>
<keyword evidence="1" id="KW-0812">Transmembrane</keyword>
<dbReference type="EMBL" id="FOXC01000002">
    <property type="protein sequence ID" value="SFO95667.1"/>
    <property type="molecule type" value="Genomic_DNA"/>
</dbReference>
<dbReference type="PROSITE" id="PS50887">
    <property type="entry name" value="GGDEF"/>
    <property type="match status" value="1"/>
</dbReference>
<dbReference type="OrthoDB" id="9759607at2"/>
<evidence type="ECO:0000259" key="2">
    <source>
        <dbReference type="PROSITE" id="PS50887"/>
    </source>
</evidence>
<protein>
    <submittedName>
        <fullName evidence="4">Diguanylate cyclase (GGDEF) domain-containing protein</fullName>
    </submittedName>
</protein>
<keyword evidence="1" id="KW-1133">Transmembrane helix</keyword>
<dbReference type="PANTHER" id="PTHR45138">
    <property type="entry name" value="REGULATORY COMPONENTS OF SENSORY TRANSDUCTION SYSTEM"/>
    <property type="match status" value="1"/>
</dbReference>
<proteinExistence type="predicted"/>
<dbReference type="FunFam" id="3.30.70.270:FF:000001">
    <property type="entry name" value="Diguanylate cyclase domain protein"/>
    <property type="match status" value="1"/>
</dbReference>
<evidence type="ECO:0000313" key="5">
    <source>
        <dbReference type="Proteomes" id="UP000242243"/>
    </source>
</evidence>
<dbReference type="STRING" id="306540.SAMN05421839_10232"/>
<sequence length="363" mass="41775">MLFHDELHIDLKALMNKIIVIYWFMVGLAFIGQLLGFFMSQAYHLHPPLEFLVEKVFVPSGVQVVLIAFVQYLVKVKGLYKPKMLTIFGIILAWITAYTHASVPGLQVLFVIFLAVSLIYFSKAELLFSFVANITGLILLYLIPEVREAATIYEQFAYFFILVAAYQVFSLVLDRGTDILDVLKRSNEQERSLMVRSAMMERLTKVDPLTELYNHRTFYEYLDFLYDQSIHYNMPLQLAIIDIDNFKKINDEFGHDVGDIILKRVARTIEDSVTENEIVARYGGEEFAVLITSKSINDGYELIESIRKKIAYLKNDEINRPITVSIGFQPLSNDLTKTQFFKRADELLYQAKQNGKNQVAVSI</sequence>
<dbReference type="NCBIfam" id="TIGR00254">
    <property type="entry name" value="GGDEF"/>
    <property type="match status" value="1"/>
</dbReference>
<evidence type="ECO:0000313" key="3">
    <source>
        <dbReference type="EMBL" id="GEM00860.1"/>
    </source>
</evidence>
<feature type="transmembrane region" description="Helical" evidence="1">
    <location>
        <begin position="87"/>
        <end position="120"/>
    </location>
</feature>
<organism evidence="4 5">
    <name type="scientific">Halolactibacillus halophilus</name>
    <dbReference type="NCBI Taxonomy" id="306540"/>
    <lineage>
        <taxon>Bacteria</taxon>
        <taxon>Bacillati</taxon>
        <taxon>Bacillota</taxon>
        <taxon>Bacilli</taxon>
        <taxon>Bacillales</taxon>
        <taxon>Bacillaceae</taxon>
        <taxon>Halolactibacillus</taxon>
    </lineage>
</organism>
<dbReference type="EMBL" id="BJWI01000002">
    <property type="protein sequence ID" value="GEM00860.1"/>
    <property type="molecule type" value="Genomic_DNA"/>
</dbReference>
<dbReference type="InterPro" id="IPR000160">
    <property type="entry name" value="GGDEF_dom"/>
</dbReference>
<feature type="transmembrane region" description="Helical" evidence="1">
    <location>
        <begin position="126"/>
        <end position="144"/>
    </location>
</feature>
<dbReference type="GO" id="GO:0005886">
    <property type="term" value="C:plasma membrane"/>
    <property type="evidence" value="ECO:0007669"/>
    <property type="project" value="TreeGrafter"/>
</dbReference>
<dbReference type="AlphaFoldDB" id="A0A1I5LEM0"/>
<feature type="domain" description="GGDEF" evidence="2">
    <location>
        <begin position="234"/>
        <end position="363"/>
    </location>
</feature>
<evidence type="ECO:0000256" key="1">
    <source>
        <dbReference type="SAM" id="Phobius"/>
    </source>
</evidence>
<feature type="transmembrane region" description="Helical" evidence="1">
    <location>
        <begin position="20"/>
        <end position="44"/>
    </location>
</feature>
<gene>
    <name evidence="3" type="ORF">HHA03_03920</name>
    <name evidence="4" type="ORF">SAMN05421839_10232</name>
</gene>
<dbReference type="GO" id="GO:1902201">
    <property type="term" value="P:negative regulation of bacterial-type flagellum-dependent cell motility"/>
    <property type="evidence" value="ECO:0007669"/>
    <property type="project" value="TreeGrafter"/>
</dbReference>
<reference evidence="3 6" key="2">
    <citation type="submission" date="2019-07" db="EMBL/GenBank/DDBJ databases">
        <title>Whole genome shotgun sequence of Halolactibacillus halophilus NBRC 100868.</title>
        <authorList>
            <person name="Hosoyama A."/>
            <person name="Uohara A."/>
            <person name="Ohji S."/>
            <person name="Ichikawa N."/>
        </authorList>
    </citation>
    <scope>NUCLEOTIDE SEQUENCE [LARGE SCALE GENOMIC DNA]</scope>
    <source>
        <strain evidence="3 6">NBRC 100868</strain>
    </source>
</reference>
<dbReference type="InterPro" id="IPR050469">
    <property type="entry name" value="Diguanylate_Cyclase"/>
</dbReference>
<reference evidence="4 5" key="1">
    <citation type="submission" date="2016-10" db="EMBL/GenBank/DDBJ databases">
        <authorList>
            <person name="de Groot N.N."/>
        </authorList>
    </citation>
    <scope>NUCLEOTIDE SEQUENCE [LARGE SCALE GENOMIC DNA]</scope>
    <source>
        <strain evidence="4 5">DSM 17073</strain>
    </source>
</reference>
<accession>A0A1I5LEM0</accession>
<dbReference type="Proteomes" id="UP000242243">
    <property type="component" value="Unassembled WGS sequence"/>
</dbReference>
<evidence type="ECO:0000313" key="4">
    <source>
        <dbReference type="EMBL" id="SFO95667.1"/>
    </source>
</evidence>
<evidence type="ECO:0000313" key="6">
    <source>
        <dbReference type="Proteomes" id="UP000321547"/>
    </source>
</evidence>
<dbReference type="GO" id="GO:0052621">
    <property type="term" value="F:diguanylate cyclase activity"/>
    <property type="evidence" value="ECO:0007669"/>
    <property type="project" value="TreeGrafter"/>
</dbReference>
<dbReference type="Pfam" id="PF00990">
    <property type="entry name" value="GGDEF"/>
    <property type="match status" value="1"/>
</dbReference>
<dbReference type="SUPFAM" id="SSF55073">
    <property type="entry name" value="Nucleotide cyclase"/>
    <property type="match status" value="1"/>
</dbReference>
<name>A0A1I5LEM0_9BACI</name>
<keyword evidence="6" id="KW-1185">Reference proteome</keyword>
<dbReference type="RefSeq" id="WP_089829574.1">
    <property type="nucleotide sequence ID" value="NZ_BJWI01000002.1"/>
</dbReference>
<keyword evidence="1" id="KW-0472">Membrane</keyword>
<dbReference type="CDD" id="cd01949">
    <property type="entry name" value="GGDEF"/>
    <property type="match status" value="1"/>
</dbReference>
<dbReference type="GO" id="GO:0043709">
    <property type="term" value="P:cell adhesion involved in single-species biofilm formation"/>
    <property type="evidence" value="ECO:0007669"/>
    <property type="project" value="TreeGrafter"/>
</dbReference>
<feature type="transmembrane region" description="Helical" evidence="1">
    <location>
        <begin position="156"/>
        <end position="173"/>
    </location>
</feature>
<feature type="transmembrane region" description="Helical" evidence="1">
    <location>
        <begin position="56"/>
        <end position="75"/>
    </location>
</feature>
<dbReference type="InterPro" id="IPR029787">
    <property type="entry name" value="Nucleotide_cyclase"/>
</dbReference>
<dbReference type="PANTHER" id="PTHR45138:SF9">
    <property type="entry name" value="DIGUANYLATE CYCLASE DGCM-RELATED"/>
    <property type="match status" value="1"/>
</dbReference>
<dbReference type="Gene3D" id="3.30.70.270">
    <property type="match status" value="1"/>
</dbReference>
<dbReference type="SMART" id="SM00267">
    <property type="entry name" value="GGDEF"/>
    <property type="match status" value="1"/>
</dbReference>
<dbReference type="InterPro" id="IPR043128">
    <property type="entry name" value="Rev_trsase/Diguanyl_cyclase"/>
</dbReference>